<dbReference type="AlphaFoldDB" id="A0A165ZTJ7"/>
<feature type="compositionally biased region" description="Acidic residues" evidence="1">
    <location>
        <begin position="532"/>
        <end position="548"/>
    </location>
</feature>
<name>A0A165ZTJ7_9AGAM</name>
<keyword evidence="3" id="KW-1185">Reference proteome</keyword>
<evidence type="ECO:0008006" key="4">
    <source>
        <dbReference type="Google" id="ProtNLM"/>
    </source>
</evidence>
<dbReference type="OrthoDB" id="2418900at2759"/>
<evidence type="ECO:0000313" key="2">
    <source>
        <dbReference type="EMBL" id="KZP10912.1"/>
    </source>
</evidence>
<dbReference type="STRING" id="436010.A0A165ZTJ7"/>
<reference evidence="2 3" key="1">
    <citation type="journal article" date="2016" name="Mol. Biol. Evol.">
        <title>Comparative Genomics of Early-Diverging Mushroom-Forming Fungi Provides Insights into the Origins of Lignocellulose Decay Capabilities.</title>
        <authorList>
            <person name="Nagy L.G."/>
            <person name="Riley R."/>
            <person name="Tritt A."/>
            <person name="Adam C."/>
            <person name="Daum C."/>
            <person name="Floudas D."/>
            <person name="Sun H."/>
            <person name="Yadav J.S."/>
            <person name="Pangilinan J."/>
            <person name="Larsson K.H."/>
            <person name="Matsuura K."/>
            <person name="Barry K."/>
            <person name="Labutti K."/>
            <person name="Kuo R."/>
            <person name="Ohm R.A."/>
            <person name="Bhattacharya S.S."/>
            <person name="Shirouzu T."/>
            <person name="Yoshinaga Y."/>
            <person name="Martin F.M."/>
            <person name="Grigoriev I.V."/>
            <person name="Hibbett D.S."/>
        </authorList>
    </citation>
    <scope>NUCLEOTIDE SEQUENCE [LARGE SCALE GENOMIC DNA]</scope>
    <source>
        <strain evidence="2 3">CBS 109695</strain>
    </source>
</reference>
<dbReference type="EMBL" id="KV417671">
    <property type="protein sequence ID" value="KZP10912.1"/>
    <property type="molecule type" value="Genomic_DNA"/>
</dbReference>
<dbReference type="Proteomes" id="UP000076532">
    <property type="component" value="Unassembled WGS sequence"/>
</dbReference>
<organism evidence="2 3">
    <name type="scientific">Athelia psychrophila</name>
    <dbReference type="NCBI Taxonomy" id="1759441"/>
    <lineage>
        <taxon>Eukaryota</taxon>
        <taxon>Fungi</taxon>
        <taxon>Dikarya</taxon>
        <taxon>Basidiomycota</taxon>
        <taxon>Agaricomycotina</taxon>
        <taxon>Agaricomycetes</taxon>
        <taxon>Agaricomycetidae</taxon>
        <taxon>Atheliales</taxon>
        <taxon>Atheliaceae</taxon>
        <taxon>Athelia</taxon>
    </lineage>
</organism>
<proteinExistence type="predicted"/>
<protein>
    <recommendedName>
        <fullName evidence="4">CxC2-like cysteine cluster KDZ transposase-associated domain-containing protein</fullName>
    </recommendedName>
</protein>
<accession>A0A165ZTJ7</accession>
<evidence type="ECO:0000256" key="1">
    <source>
        <dbReference type="SAM" id="MobiDB-lite"/>
    </source>
</evidence>
<sequence length="786" mass="90001">MPSFKNKRAFYKCVDTLPRGPGWSCEQFELVGDVQDEHGQFRTETLQLWKRDPVDCIKELVGNPAFKNKMKFAPERVYEDKGKTRVYSETWTADWWWEIQDKLPDDATIVLVIISSDKTHLSNFSGDKSAWPVYLTIANIDKSTRRQASARANILIGYIPVSKLECFEHKRTRQFQGYQIFHSCMHSLLAPLKAAGEAGVEMVCCDGWVRHVYPILCAYVADYPEQCLVACNNERRCPCCLAGNENPLGSPKQSAPRTQPAVLQAMADMTSLGTSEYFIKQGLRPTNPFWAELPHCDIFSAFTPDILHQLHKGVFKDHVVKWATEALNGLAETAHAGKLEIDRRFRAMPYGTDLRHFNRGISLISQWTGTKYKNMEKVFLGVLAGQAEPGLIRVVRATLDFIYYAHFKSHTLDSLQKLDQAWCEFHTSKQYFVKNGVRTHFDIPKIHSMSHYVASIISRGSADGFSTESPERLHIDFAKSAYRATNKKNYIKQMTKWLTRQESCNRFTTYLQWAAPGYVGEVSFVSESKPAEDDDEDDEDESRDDLDSPEQLIRNKTGYSIAKQPAYPRLPIHDIIEQFGAADFLPALIKYLRPPTRNRLPIPTPTLTTKISLYKCFTALIPPAPQVTKSVTKDVICARREVPARGTTLAVPARFDTVLARQTEDDTDVEHPLDGLTVGQVRAIFQLPEEFGSQCHPLAYIEWFTPLQTRVPDLEMYRVSRSTRMRRRRATIIPVSQIERSVHLIPEFGKRMDTTWTTHNVLEKCKNFFINPYLRHLDFVLFRYLT</sequence>
<dbReference type="InterPro" id="IPR041078">
    <property type="entry name" value="Plavaka"/>
</dbReference>
<evidence type="ECO:0000313" key="3">
    <source>
        <dbReference type="Proteomes" id="UP000076532"/>
    </source>
</evidence>
<feature type="region of interest" description="Disordered" evidence="1">
    <location>
        <begin position="527"/>
        <end position="551"/>
    </location>
</feature>
<dbReference type="Pfam" id="PF18759">
    <property type="entry name" value="Plavaka"/>
    <property type="match status" value="1"/>
</dbReference>
<gene>
    <name evidence="2" type="ORF">FIBSPDRAFT_989092</name>
</gene>